<dbReference type="AlphaFoldDB" id="A0A3M0J6V5"/>
<comment type="caution">
    <text evidence="1">The sequence shown here is derived from an EMBL/GenBank/DDBJ whole genome shotgun (WGS) entry which is preliminary data.</text>
</comment>
<reference evidence="1 2" key="1">
    <citation type="submission" date="2018-07" db="EMBL/GenBank/DDBJ databases">
        <title>A high quality draft genome assembly of the barn swallow (H. rustica rustica).</title>
        <authorList>
            <person name="Formenti G."/>
            <person name="Chiara M."/>
            <person name="Poveda L."/>
            <person name="Francoijs K.-J."/>
            <person name="Bonisoli-Alquati A."/>
            <person name="Canova L."/>
            <person name="Gianfranceschi L."/>
            <person name="Horner D.S."/>
            <person name="Saino N."/>
        </authorList>
    </citation>
    <scope>NUCLEOTIDE SEQUENCE [LARGE SCALE GENOMIC DNA]</scope>
    <source>
        <strain evidence="1">Chelidonia</strain>
        <tissue evidence="1">Blood</tissue>
    </source>
</reference>
<sequence>MKPFSWTYFSGVDELPNAHGSDVTWRIRAGDNAKEGEKLGLNGEKFQKVQRCQLEIYYGTSFEAKFTSV</sequence>
<gene>
    <name evidence="1" type="ORF">DUI87_26673</name>
</gene>
<accession>A0A3M0J6V5</accession>
<organism evidence="1 2">
    <name type="scientific">Hirundo rustica rustica</name>
    <dbReference type="NCBI Taxonomy" id="333673"/>
    <lineage>
        <taxon>Eukaryota</taxon>
        <taxon>Metazoa</taxon>
        <taxon>Chordata</taxon>
        <taxon>Craniata</taxon>
        <taxon>Vertebrata</taxon>
        <taxon>Euteleostomi</taxon>
        <taxon>Archelosauria</taxon>
        <taxon>Archosauria</taxon>
        <taxon>Dinosauria</taxon>
        <taxon>Saurischia</taxon>
        <taxon>Theropoda</taxon>
        <taxon>Coelurosauria</taxon>
        <taxon>Aves</taxon>
        <taxon>Neognathae</taxon>
        <taxon>Neoaves</taxon>
        <taxon>Telluraves</taxon>
        <taxon>Australaves</taxon>
        <taxon>Passeriformes</taxon>
        <taxon>Sylvioidea</taxon>
        <taxon>Hirundinidae</taxon>
        <taxon>Hirundo</taxon>
    </lineage>
</organism>
<dbReference type="EMBL" id="QRBI01000172">
    <property type="protein sequence ID" value="RMB96608.1"/>
    <property type="molecule type" value="Genomic_DNA"/>
</dbReference>
<keyword evidence="2" id="KW-1185">Reference proteome</keyword>
<proteinExistence type="predicted"/>
<name>A0A3M0J6V5_HIRRU</name>
<evidence type="ECO:0000313" key="1">
    <source>
        <dbReference type="EMBL" id="RMB96608.1"/>
    </source>
</evidence>
<dbReference type="Proteomes" id="UP000269221">
    <property type="component" value="Unassembled WGS sequence"/>
</dbReference>
<protein>
    <submittedName>
        <fullName evidence="1">Uncharacterized protein</fullName>
    </submittedName>
</protein>
<evidence type="ECO:0000313" key="2">
    <source>
        <dbReference type="Proteomes" id="UP000269221"/>
    </source>
</evidence>